<dbReference type="SUPFAM" id="SSF103088">
    <property type="entry name" value="OmpA-like"/>
    <property type="match status" value="1"/>
</dbReference>
<comment type="caution">
    <text evidence="6">The sequence shown here is derived from an EMBL/GenBank/DDBJ whole genome shotgun (WGS) entry which is preliminary data.</text>
</comment>
<dbReference type="InterPro" id="IPR036737">
    <property type="entry name" value="OmpA-like_sf"/>
</dbReference>
<keyword evidence="7" id="KW-1185">Reference proteome</keyword>
<evidence type="ECO:0000313" key="6">
    <source>
        <dbReference type="EMBL" id="MDU0343085.1"/>
    </source>
</evidence>
<dbReference type="InterPro" id="IPR006664">
    <property type="entry name" value="OMP_bac"/>
</dbReference>
<keyword evidence="3" id="KW-0998">Cell outer membrane</keyword>
<evidence type="ECO:0000259" key="5">
    <source>
        <dbReference type="PROSITE" id="PS51123"/>
    </source>
</evidence>
<evidence type="ECO:0000256" key="4">
    <source>
        <dbReference type="PROSITE-ProRule" id="PRU00473"/>
    </source>
</evidence>
<dbReference type="Proteomes" id="UP001254257">
    <property type="component" value="Unassembled WGS sequence"/>
</dbReference>
<gene>
    <name evidence="6" type="ORF">RKE40_24580</name>
</gene>
<proteinExistence type="predicted"/>
<dbReference type="CDD" id="cd07185">
    <property type="entry name" value="OmpA_C-like"/>
    <property type="match status" value="1"/>
</dbReference>
<name>A0ABU3SE68_9HYPH</name>
<dbReference type="InterPro" id="IPR006690">
    <property type="entry name" value="OMPA-like_CS"/>
</dbReference>
<evidence type="ECO:0000256" key="1">
    <source>
        <dbReference type="ARBA" id="ARBA00004442"/>
    </source>
</evidence>
<feature type="domain" description="OmpA-like" evidence="5">
    <location>
        <begin position="44"/>
        <end position="159"/>
    </location>
</feature>
<dbReference type="RefSeq" id="WP_316020825.1">
    <property type="nucleotide sequence ID" value="NZ_JAWDID010000058.1"/>
</dbReference>
<organism evidence="6 7">
    <name type="scientific">Bosea rubneri</name>
    <dbReference type="NCBI Taxonomy" id="3075434"/>
    <lineage>
        <taxon>Bacteria</taxon>
        <taxon>Pseudomonadati</taxon>
        <taxon>Pseudomonadota</taxon>
        <taxon>Alphaproteobacteria</taxon>
        <taxon>Hyphomicrobiales</taxon>
        <taxon>Boseaceae</taxon>
        <taxon>Bosea</taxon>
    </lineage>
</organism>
<evidence type="ECO:0000313" key="7">
    <source>
        <dbReference type="Proteomes" id="UP001254257"/>
    </source>
</evidence>
<dbReference type="PANTHER" id="PTHR30329">
    <property type="entry name" value="STATOR ELEMENT OF FLAGELLAR MOTOR COMPLEX"/>
    <property type="match status" value="1"/>
</dbReference>
<evidence type="ECO:0000256" key="3">
    <source>
        <dbReference type="ARBA" id="ARBA00023237"/>
    </source>
</evidence>
<evidence type="ECO:0000256" key="2">
    <source>
        <dbReference type="ARBA" id="ARBA00023136"/>
    </source>
</evidence>
<keyword evidence="2 4" id="KW-0472">Membrane</keyword>
<comment type="subcellular location">
    <subcellularLocation>
        <location evidence="1">Cell outer membrane</location>
    </subcellularLocation>
</comment>
<dbReference type="PROSITE" id="PS01068">
    <property type="entry name" value="OMPA_1"/>
    <property type="match status" value="1"/>
</dbReference>
<reference evidence="6 7" key="1">
    <citation type="submission" date="2023-09" db="EMBL/GenBank/DDBJ databases">
        <title>Whole genome shotgun sequencing (WGS) of Bosea sp. ZW T0_25, isolated from stored onions (Allium cepa).</title>
        <authorList>
            <person name="Stoll D.A."/>
            <person name="Huch M."/>
        </authorList>
    </citation>
    <scope>NUCLEOTIDE SEQUENCE [LARGE SCALE GENOMIC DNA]</scope>
    <source>
        <strain evidence="6 7">ZW T0_25</strain>
    </source>
</reference>
<dbReference type="EMBL" id="JAWDID010000058">
    <property type="protein sequence ID" value="MDU0343085.1"/>
    <property type="molecule type" value="Genomic_DNA"/>
</dbReference>
<dbReference type="PROSITE" id="PS51123">
    <property type="entry name" value="OMPA_2"/>
    <property type="match status" value="1"/>
</dbReference>
<dbReference type="Pfam" id="PF00691">
    <property type="entry name" value="OmpA"/>
    <property type="match status" value="1"/>
</dbReference>
<accession>A0ABU3SE68</accession>
<protein>
    <submittedName>
        <fullName evidence="6">OmpA family protein</fullName>
    </submittedName>
</protein>
<dbReference type="Gene3D" id="3.30.1330.60">
    <property type="entry name" value="OmpA-like domain"/>
    <property type="match status" value="1"/>
</dbReference>
<dbReference type="PRINTS" id="PR01021">
    <property type="entry name" value="OMPADOMAIN"/>
</dbReference>
<dbReference type="InterPro" id="IPR050330">
    <property type="entry name" value="Bact_OuterMem_StrucFunc"/>
</dbReference>
<sequence>MPALSQSYKADDIIKHFGGGKPSLGVSRGLCIGTEAECNKAGHAVKPPAAFDLVVKFKYDSDALEPEAKSNLDEFAKALKDPQLATNNFLVEGHTDARGSADYNLNLSERRAKAVVNYLSLRGVDAAKLVPRGYGQSKPIAADPFSGDNRRVETRIQAD</sequence>
<dbReference type="InterPro" id="IPR006665">
    <property type="entry name" value="OmpA-like"/>
</dbReference>
<dbReference type="PANTHER" id="PTHR30329:SF21">
    <property type="entry name" value="LIPOPROTEIN YIAD-RELATED"/>
    <property type="match status" value="1"/>
</dbReference>